<accession>A0A269TKI9</accession>
<protein>
    <submittedName>
        <fullName evidence="2">Uncharacterized protein</fullName>
    </submittedName>
</protein>
<dbReference type="Proteomes" id="UP000216943">
    <property type="component" value="Unassembled WGS sequence"/>
</dbReference>
<dbReference type="OrthoDB" id="9882832at2"/>
<keyword evidence="1" id="KW-1133">Transmembrane helix</keyword>
<organism evidence="2 3">
    <name type="scientific">Mycoplasmopsis agassizii</name>
    <dbReference type="NCBI Taxonomy" id="33922"/>
    <lineage>
        <taxon>Bacteria</taxon>
        <taxon>Bacillati</taxon>
        <taxon>Mycoplasmatota</taxon>
        <taxon>Mycoplasmoidales</taxon>
        <taxon>Metamycoplasmataceae</taxon>
        <taxon>Mycoplasmopsis</taxon>
    </lineage>
</organism>
<feature type="transmembrane region" description="Helical" evidence="1">
    <location>
        <begin position="244"/>
        <end position="261"/>
    </location>
</feature>
<reference evidence="3" key="1">
    <citation type="submission" date="2017-08" db="EMBL/GenBank/DDBJ databases">
        <authorList>
            <person name="Alvarez-Ponce D."/>
            <person name="Weitzman C.L."/>
            <person name="Tillett R.L."/>
            <person name="Sandmeier F.C."/>
            <person name="Tracy C.R."/>
        </authorList>
    </citation>
    <scope>NUCLEOTIDE SEQUENCE [LARGE SCALE GENOMIC DNA]</scope>
    <source>
        <strain evidence="3">723</strain>
    </source>
</reference>
<keyword evidence="1" id="KW-0472">Membrane</keyword>
<feature type="transmembrane region" description="Helical" evidence="1">
    <location>
        <begin position="334"/>
        <end position="354"/>
    </location>
</feature>
<feature type="transmembrane region" description="Helical" evidence="1">
    <location>
        <begin position="35"/>
        <end position="53"/>
    </location>
</feature>
<dbReference type="RefSeq" id="WP_095334628.1">
    <property type="nucleotide sequence ID" value="NZ_NQNY01000004.1"/>
</dbReference>
<dbReference type="EMBL" id="NQNY01000004">
    <property type="protein sequence ID" value="PAK21458.1"/>
    <property type="molecule type" value="Genomic_DNA"/>
</dbReference>
<name>A0A269TKI9_9BACT</name>
<keyword evidence="1" id="KW-0812">Transmembrane</keyword>
<evidence type="ECO:0000256" key="1">
    <source>
        <dbReference type="SAM" id="Phobius"/>
    </source>
</evidence>
<sequence length="381" mass="44849">MNNRDLENQNNWPSNVFYFKISDTYHLVNFANMKFTKLIYVPVIGTFLIFHLFKKIVLANLADRWVRYKISLRFNLSVGALMGLPIPISGVTATFLFIFALLKKEDPYLIDTKLLITFSPFLANLIITPINNYIVIKNIDKILSVDKNITFNHDFIPYYNSKINNNFNWLKNLEKVSNKRTGKYFFSEELKSINQKEITTNYFNSELIDRIEHYTIYLGRFVSIPIKTIYYTRNQNYEKYYKKNLLFSWLFNYFTFIGLITQKAINDKMLLLSKRLTKIIILNWALDILFTVSLLVFLCSIFSSYSYLTSLQNPENAKLAVFVSSGAKYELVGVILYFVYAFIFTFGYTIVSLIRNSYVKKYAIRIAQKAYLRNYSQNTNK</sequence>
<feature type="transmembrane region" description="Helical" evidence="1">
    <location>
        <begin position="114"/>
        <end position="134"/>
    </location>
</feature>
<gene>
    <name evidence="2" type="ORF">CJJ23_01545</name>
</gene>
<feature type="transmembrane region" description="Helical" evidence="1">
    <location>
        <begin position="281"/>
        <end position="305"/>
    </location>
</feature>
<feature type="transmembrane region" description="Helical" evidence="1">
    <location>
        <begin position="74"/>
        <end position="102"/>
    </location>
</feature>
<comment type="caution">
    <text evidence="2">The sequence shown here is derived from an EMBL/GenBank/DDBJ whole genome shotgun (WGS) entry which is preliminary data.</text>
</comment>
<dbReference type="AlphaFoldDB" id="A0A269TKI9"/>
<evidence type="ECO:0000313" key="3">
    <source>
        <dbReference type="Proteomes" id="UP000216943"/>
    </source>
</evidence>
<proteinExistence type="predicted"/>
<evidence type="ECO:0000313" key="2">
    <source>
        <dbReference type="EMBL" id="PAK21458.1"/>
    </source>
</evidence>